<evidence type="ECO:0000313" key="3">
    <source>
        <dbReference type="Proteomes" id="UP000807306"/>
    </source>
</evidence>
<organism evidence="2 3">
    <name type="scientific">Crepidotus variabilis</name>
    <dbReference type="NCBI Taxonomy" id="179855"/>
    <lineage>
        <taxon>Eukaryota</taxon>
        <taxon>Fungi</taxon>
        <taxon>Dikarya</taxon>
        <taxon>Basidiomycota</taxon>
        <taxon>Agaricomycotina</taxon>
        <taxon>Agaricomycetes</taxon>
        <taxon>Agaricomycetidae</taxon>
        <taxon>Agaricales</taxon>
        <taxon>Agaricineae</taxon>
        <taxon>Crepidotaceae</taxon>
        <taxon>Crepidotus</taxon>
    </lineage>
</organism>
<feature type="domain" description="26S proteasome regulatory subunit Rpn7 N-terminal" evidence="1">
    <location>
        <begin position="19"/>
        <end position="75"/>
    </location>
</feature>
<proteinExistence type="predicted"/>
<gene>
    <name evidence="2" type="ORF">CPB83DRAFT_859240</name>
</gene>
<protein>
    <recommendedName>
        <fullName evidence="1">26S proteasome regulatory subunit Rpn7 N-terminal domain-containing protein</fullName>
    </recommendedName>
</protein>
<dbReference type="OrthoDB" id="2683501at2759"/>
<sequence>MVTISKNQSRLNFVPSRTVFHVLHLISILQFKEAGRLLLDALSKFTATQLLPYNDFVSLTVIADAFTLNPVDLRKS</sequence>
<dbReference type="EMBL" id="MU157882">
    <property type="protein sequence ID" value="KAF9525576.1"/>
    <property type="molecule type" value="Genomic_DNA"/>
</dbReference>
<keyword evidence="3" id="KW-1185">Reference proteome</keyword>
<dbReference type="InterPro" id="IPR045135">
    <property type="entry name" value="Rpn7_N"/>
</dbReference>
<evidence type="ECO:0000313" key="2">
    <source>
        <dbReference type="EMBL" id="KAF9525576.1"/>
    </source>
</evidence>
<dbReference type="Proteomes" id="UP000807306">
    <property type="component" value="Unassembled WGS sequence"/>
</dbReference>
<name>A0A9P6EAJ6_9AGAR</name>
<dbReference type="AlphaFoldDB" id="A0A9P6EAJ6"/>
<dbReference type="Pfam" id="PF10602">
    <property type="entry name" value="RPN7"/>
    <property type="match status" value="1"/>
</dbReference>
<evidence type="ECO:0000259" key="1">
    <source>
        <dbReference type="Pfam" id="PF10602"/>
    </source>
</evidence>
<accession>A0A9P6EAJ6</accession>
<reference evidence="2" key="1">
    <citation type="submission" date="2020-11" db="EMBL/GenBank/DDBJ databases">
        <authorList>
            <consortium name="DOE Joint Genome Institute"/>
            <person name="Ahrendt S."/>
            <person name="Riley R."/>
            <person name="Andreopoulos W."/>
            <person name="Labutti K."/>
            <person name="Pangilinan J."/>
            <person name="Ruiz-Duenas F.J."/>
            <person name="Barrasa J.M."/>
            <person name="Sanchez-Garcia M."/>
            <person name="Camarero S."/>
            <person name="Miyauchi S."/>
            <person name="Serrano A."/>
            <person name="Linde D."/>
            <person name="Babiker R."/>
            <person name="Drula E."/>
            <person name="Ayuso-Fernandez I."/>
            <person name="Pacheco R."/>
            <person name="Padilla G."/>
            <person name="Ferreira P."/>
            <person name="Barriuso J."/>
            <person name="Kellner H."/>
            <person name="Castanera R."/>
            <person name="Alfaro M."/>
            <person name="Ramirez L."/>
            <person name="Pisabarro A.G."/>
            <person name="Kuo A."/>
            <person name="Tritt A."/>
            <person name="Lipzen A."/>
            <person name="He G."/>
            <person name="Yan M."/>
            <person name="Ng V."/>
            <person name="Cullen D."/>
            <person name="Martin F."/>
            <person name="Rosso M.-N."/>
            <person name="Henrissat B."/>
            <person name="Hibbett D."/>
            <person name="Martinez A.T."/>
            <person name="Grigoriev I.V."/>
        </authorList>
    </citation>
    <scope>NUCLEOTIDE SEQUENCE</scope>
    <source>
        <strain evidence="2">CBS 506.95</strain>
    </source>
</reference>
<comment type="caution">
    <text evidence="2">The sequence shown here is derived from an EMBL/GenBank/DDBJ whole genome shotgun (WGS) entry which is preliminary data.</text>
</comment>